<dbReference type="PANTHER" id="PTHR12526:SF630">
    <property type="entry name" value="GLYCOSYLTRANSFERASE"/>
    <property type="match status" value="1"/>
</dbReference>
<accession>A0AAW6GIV5</accession>
<protein>
    <submittedName>
        <fullName evidence="4">Glycosyltransferase family 4 protein</fullName>
    </submittedName>
</protein>
<dbReference type="Gene3D" id="3.40.50.2000">
    <property type="entry name" value="Glycogen Phosphorylase B"/>
    <property type="match status" value="2"/>
</dbReference>
<dbReference type="AlphaFoldDB" id="A0AAW6GIV5"/>
<dbReference type="PANTHER" id="PTHR12526">
    <property type="entry name" value="GLYCOSYLTRANSFERASE"/>
    <property type="match status" value="1"/>
</dbReference>
<evidence type="ECO:0000259" key="3">
    <source>
        <dbReference type="Pfam" id="PF13439"/>
    </source>
</evidence>
<dbReference type="CDD" id="cd03801">
    <property type="entry name" value="GT4_PimA-like"/>
    <property type="match status" value="1"/>
</dbReference>
<comment type="caution">
    <text evidence="4">The sequence shown here is derived from an EMBL/GenBank/DDBJ whole genome shotgun (WGS) entry which is preliminary data.</text>
</comment>
<dbReference type="Pfam" id="PF00534">
    <property type="entry name" value="Glycos_transf_1"/>
    <property type="match status" value="1"/>
</dbReference>
<dbReference type="RefSeq" id="WP_227247930.1">
    <property type="nucleotide sequence ID" value="NZ_CAXSUA010000017.1"/>
</dbReference>
<feature type="transmembrane region" description="Helical" evidence="1">
    <location>
        <begin position="12"/>
        <end position="30"/>
    </location>
</feature>
<name>A0AAW6GIV5_BACUN</name>
<dbReference type="InterPro" id="IPR001296">
    <property type="entry name" value="Glyco_trans_1"/>
</dbReference>
<sequence length="293" mass="33246">MIGVIKREKIDIVHFHFGSYLIAPFLRILFPRIRIISTRHSEIFVSNKLKKLYLKFCFFPFERFLCVSCGVKKEMIEGVGFSSKSEVLYLGVRKKKIVNPNLKKTLDIPKGVVVLTTIGFNIRIKGFDILVKSIQSLMDSNRLKNDIIVLVIGISENSEDSNSLRQLIAEAGLNRKIMSLGIRNDINDILNISDIYLQPSRTEGLSLSIMEALNYSLPVIGTRVGGIPEIVHEGENGYLFEKENVEELADRIEILVNNREVREMMGRKSKVISSRFTLADGVEKLASIYHQTN</sequence>
<proteinExistence type="predicted"/>
<feature type="domain" description="Glycosyl transferase family 1" evidence="2">
    <location>
        <begin position="102"/>
        <end position="270"/>
    </location>
</feature>
<evidence type="ECO:0000313" key="5">
    <source>
        <dbReference type="Proteomes" id="UP001214113"/>
    </source>
</evidence>
<organism evidence="4 5">
    <name type="scientific">Bacteroides uniformis</name>
    <dbReference type="NCBI Taxonomy" id="820"/>
    <lineage>
        <taxon>Bacteria</taxon>
        <taxon>Pseudomonadati</taxon>
        <taxon>Bacteroidota</taxon>
        <taxon>Bacteroidia</taxon>
        <taxon>Bacteroidales</taxon>
        <taxon>Bacteroidaceae</taxon>
        <taxon>Bacteroides</taxon>
    </lineage>
</organism>
<evidence type="ECO:0000259" key="2">
    <source>
        <dbReference type="Pfam" id="PF00534"/>
    </source>
</evidence>
<evidence type="ECO:0000313" key="4">
    <source>
        <dbReference type="EMBL" id="MDC1857203.1"/>
    </source>
</evidence>
<dbReference type="SUPFAM" id="SSF53756">
    <property type="entry name" value="UDP-Glycosyltransferase/glycogen phosphorylase"/>
    <property type="match status" value="1"/>
</dbReference>
<dbReference type="EMBL" id="JAQNSB010000049">
    <property type="protein sequence ID" value="MDC1857203.1"/>
    <property type="molecule type" value="Genomic_DNA"/>
</dbReference>
<gene>
    <name evidence="4" type="ORF">POZ22_20860</name>
</gene>
<dbReference type="GO" id="GO:0016757">
    <property type="term" value="F:glycosyltransferase activity"/>
    <property type="evidence" value="ECO:0007669"/>
    <property type="project" value="InterPro"/>
</dbReference>
<dbReference type="Pfam" id="PF13439">
    <property type="entry name" value="Glyco_transf_4"/>
    <property type="match status" value="1"/>
</dbReference>
<keyword evidence="1" id="KW-0812">Transmembrane</keyword>
<keyword evidence="1" id="KW-1133">Transmembrane helix</keyword>
<dbReference type="Proteomes" id="UP001214113">
    <property type="component" value="Unassembled WGS sequence"/>
</dbReference>
<evidence type="ECO:0000256" key="1">
    <source>
        <dbReference type="SAM" id="Phobius"/>
    </source>
</evidence>
<dbReference type="InterPro" id="IPR028098">
    <property type="entry name" value="Glyco_trans_4-like_N"/>
</dbReference>
<reference evidence="4" key="1">
    <citation type="submission" date="2022-10" db="EMBL/GenBank/DDBJ databases">
        <title>Human gut microbiome strain richness.</title>
        <authorList>
            <person name="Chen-Liaw A."/>
        </authorList>
    </citation>
    <scope>NUCLEOTIDE SEQUENCE</scope>
    <source>
        <strain evidence="4">BSD2780061687st1_G10_BSD2780061687b_171204</strain>
    </source>
</reference>
<feature type="domain" description="Glycosyltransferase subfamily 4-like N-terminal" evidence="3">
    <location>
        <begin position="4"/>
        <end position="92"/>
    </location>
</feature>
<keyword evidence="1" id="KW-0472">Membrane</keyword>